<dbReference type="GO" id="GO:0004803">
    <property type="term" value="F:transposase activity"/>
    <property type="evidence" value="ECO:0007669"/>
    <property type="project" value="InterPro"/>
</dbReference>
<gene>
    <name evidence="3" type="ORF">IAA31_02225</name>
</gene>
<dbReference type="AlphaFoldDB" id="A0A9E2NRV4"/>
<dbReference type="EMBL" id="JAHLFG010000027">
    <property type="protein sequence ID" value="MBU3826295.1"/>
    <property type="molecule type" value="Genomic_DNA"/>
</dbReference>
<evidence type="ECO:0000313" key="3">
    <source>
        <dbReference type="EMBL" id="MBU3826295.1"/>
    </source>
</evidence>
<name>A0A9E2NRV4_9GAMM</name>
<organism evidence="3 4">
    <name type="scientific">Candidatus Anaerobiospirillum merdipullorum</name>
    <dbReference type="NCBI Taxonomy" id="2838450"/>
    <lineage>
        <taxon>Bacteria</taxon>
        <taxon>Pseudomonadati</taxon>
        <taxon>Pseudomonadota</taxon>
        <taxon>Gammaproteobacteria</taxon>
        <taxon>Aeromonadales</taxon>
        <taxon>Succinivibrionaceae</taxon>
        <taxon>Anaerobiospirillum</taxon>
    </lineage>
</organism>
<proteinExistence type="predicted"/>
<dbReference type="GO" id="GO:0003677">
    <property type="term" value="F:DNA binding"/>
    <property type="evidence" value="ECO:0007669"/>
    <property type="project" value="InterPro"/>
</dbReference>
<dbReference type="PANTHER" id="PTHR34614">
    <property type="match status" value="1"/>
</dbReference>
<sequence>MNAPELPSLLMNRSGKFFYLYTYKNEWDPIKKRSKRAAGSTKKAGQLIEPNQKTGPIKWEPDFIKQFPDLDKLDAVRNGKGKITFTLKEEPELDEEQPVVRIKEAMKLERKHAGAVWVLEQIIADTPLSQALHRVFGKFNVDRKILSLAFFMVLEHENSMSLYAPFAQKTRLPWAAPLTDGAITRIFQSISADKIDRFLQELNRLTIEHEEANPNFRPKYWALDSTSISTYSRKLTKAAWGKNKDGDPLKQINVLMVVDQHTGAPMYYRSYTGNIPDVFTVKHMLQEACRIKLDSNAVYVADRGYGSIKNIHRFFQAKANFLFNISTRLSMCKALLAENLQQLTDPKTYRSALDGNNCVTCECEWSYPVNFRTNCQHRVPKLKEKVFVHLYYNKRIRIEEENNLSANLEKVFTNLLLGKELDETLTALRDTYMLYNPEKQEWNVNLKVFHEYLLLKGLRVLISNTVKDPEEAYRAYYDRNEVEKAFNQYKDTLGFRRLRSSEDRSHAGRQFVQFIATSIAIMFRKRLANAKERGLKAYYDSDALLLKKLNQIECSTFNDGTYYTEITSKMAEVFNALEVPAPDDEVSNGTTATDLDEELSIVDDLIDNEPDYDVKDDIDSLQ</sequence>
<protein>
    <submittedName>
        <fullName evidence="3">Transposase</fullName>
    </submittedName>
</protein>
<dbReference type="PANTHER" id="PTHR34614:SF2">
    <property type="entry name" value="TRANSPOSASE IS4-LIKE DOMAIN-CONTAINING PROTEIN"/>
    <property type="match status" value="1"/>
</dbReference>
<reference evidence="3" key="1">
    <citation type="journal article" date="2021" name="PeerJ">
        <title>Extensive microbial diversity within the chicken gut microbiome revealed by metagenomics and culture.</title>
        <authorList>
            <person name="Gilroy R."/>
            <person name="Ravi A."/>
            <person name="Getino M."/>
            <person name="Pursley I."/>
            <person name="Horton D.L."/>
            <person name="Alikhan N.F."/>
            <person name="Baker D."/>
            <person name="Gharbi K."/>
            <person name="Hall N."/>
            <person name="Watson M."/>
            <person name="Adriaenssens E.M."/>
            <person name="Foster-Nyarko E."/>
            <person name="Jarju S."/>
            <person name="Secka A."/>
            <person name="Antonio M."/>
            <person name="Oren A."/>
            <person name="Chaudhuri R.R."/>
            <person name="La Ragione R."/>
            <person name="Hildebrand F."/>
            <person name="Pallen M.J."/>
        </authorList>
    </citation>
    <scope>NUCLEOTIDE SEQUENCE</scope>
    <source>
        <strain evidence="3">687</strain>
    </source>
</reference>
<feature type="domain" description="Transposase IS4-like" evidence="2">
    <location>
        <begin position="222"/>
        <end position="509"/>
    </location>
</feature>
<evidence type="ECO:0000313" key="4">
    <source>
        <dbReference type="Proteomes" id="UP000824150"/>
    </source>
</evidence>
<accession>A0A9E2NRV4</accession>
<comment type="caution">
    <text evidence="3">The sequence shown here is derived from an EMBL/GenBank/DDBJ whole genome shotgun (WGS) entry which is preliminary data.</text>
</comment>
<feature type="region of interest" description="Disordered" evidence="1">
    <location>
        <begin position="32"/>
        <end position="53"/>
    </location>
</feature>
<dbReference type="Pfam" id="PF01609">
    <property type="entry name" value="DDE_Tnp_1"/>
    <property type="match status" value="1"/>
</dbReference>
<dbReference type="InterPro" id="IPR002559">
    <property type="entry name" value="Transposase_11"/>
</dbReference>
<dbReference type="GO" id="GO:0006313">
    <property type="term" value="P:DNA transposition"/>
    <property type="evidence" value="ECO:0007669"/>
    <property type="project" value="InterPro"/>
</dbReference>
<reference evidence="3" key="2">
    <citation type="submission" date="2021-04" db="EMBL/GenBank/DDBJ databases">
        <authorList>
            <person name="Gilroy R."/>
        </authorList>
    </citation>
    <scope>NUCLEOTIDE SEQUENCE</scope>
    <source>
        <strain evidence="3">687</strain>
    </source>
</reference>
<evidence type="ECO:0000259" key="2">
    <source>
        <dbReference type="Pfam" id="PF01609"/>
    </source>
</evidence>
<evidence type="ECO:0000256" key="1">
    <source>
        <dbReference type="SAM" id="MobiDB-lite"/>
    </source>
</evidence>
<dbReference type="Proteomes" id="UP000824150">
    <property type="component" value="Unassembled WGS sequence"/>
</dbReference>